<evidence type="ECO:0000256" key="2">
    <source>
        <dbReference type="SAM" id="MobiDB-lite"/>
    </source>
</evidence>
<dbReference type="Pfam" id="PF01484">
    <property type="entry name" value="Col_cuticle_N"/>
    <property type="match status" value="1"/>
</dbReference>
<evidence type="ECO:0000313" key="6">
    <source>
        <dbReference type="Proteomes" id="UP001331761"/>
    </source>
</evidence>
<feature type="region of interest" description="Disordered" evidence="2">
    <location>
        <begin position="135"/>
        <end position="164"/>
    </location>
</feature>
<feature type="non-terminal residue" evidence="5">
    <location>
        <position position="1"/>
    </location>
</feature>
<keyword evidence="3" id="KW-0472">Membrane</keyword>
<keyword evidence="3" id="KW-1133">Transmembrane helix</keyword>
<sequence>LRRSLYKALIGRTETSSTGLVPSSDTLMDLEHRVKAYRFVAYTAVTFSVVAVFSVCVTLPMVYNYVHNVKYTMHNEVHFCRGSAKDILKEVSHLKRIPASNRTARQAGYSDAAVIGKIATGCEACCLPGPAGPAGPPGAPGRPGKPGVPGMPGAPGRPPQQPCEPITPPPCRPCPQAVLSICITLPMIYYHAHSVIYKMSKEALLCKRSANDIVKEVSNMKEPTVNRTARAATQKTDATTTSYGTSPTTQYASLNCYACCIPGQPGQPGPPGRPGRPGSPGAPGVPGMMGPKGPPGLTGEPGEDGRPGQPGQAGMPGLQGERGVCPKYCAVDGGVFFEDGTRR</sequence>
<reference evidence="5 6" key="1">
    <citation type="submission" date="2019-10" db="EMBL/GenBank/DDBJ databases">
        <title>Assembly and Annotation for the nematode Trichostrongylus colubriformis.</title>
        <authorList>
            <person name="Martin J."/>
        </authorList>
    </citation>
    <scope>NUCLEOTIDE SEQUENCE [LARGE SCALE GENOMIC DNA]</scope>
    <source>
        <strain evidence="5">G859</strain>
        <tissue evidence="5">Whole worm</tissue>
    </source>
</reference>
<keyword evidence="6" id="KW-1185">Reference proteome</keyword>
<proteinExistence type="predicted"/>
<name>A0AAN8F654_TRICO</name>
<dbReference type="PANTHER" id="PTHR24637">
    <property type="entry name" value="COLLAGEN"/>
    <property type="match status" value="1"/>
</dbReference>
<evidence type="ECO:0000256" key="3">
    <source>
        <dbReference type="SAM" id="Phobius"/>
    </source>
</evidence>
<keyword evidence="1" id="KW-0677">Repeat</keyword>
<dbReference type="InterPro" id="IPR008160">
    <property type="entry name" value="Collagen"/>
</dbReference>
<feature type="compositionally biased region" description="Low complexity" evidence="2">
    <location>
        <begin position="236"/>
        <end position="245"/>
    </location>
</feature>
<accession>A0AAN8F654</accession>
<dbReference type="Pfam" id="PF01391">
    <property type="entry name" value="Collagen"/>
    <property type="match status" value="1"/>
</dbReference>
<evidence type="ECO:0000256" key="1">
    <source>
        <dbReference type="ARBA" id="ARBA00022737"/>
    </source>
</evidence>
<dbReference type="AlphaFoldDB" id="A0AAN8F654"/>
<organism evidence="5 6">
    <name type="scientific">Trichostrongylus colubriformis</name>
    <name type="common">Black scour worm</name>
    <dbReference type="NCBI Taxonomy" id="6319"/>
    <lineage>
        <taxon>Eukaryota</taxon>
        <taxon>Metazoa</taxon>
        <taxon>Ecdysozoa</taxon>
        <taxon>Nematoda</taxon>
        <taxon>Chromadorea</taxon>
        <taxon>Rhabditida</taxon>
        <taxon>Rhabditina</taxon>
        <taxon>Rhabditomorpha</taxon>
        <taxon>Strongyloidea</taxon>
        <taxon>Trichostrongylidae</taxon>
        <taxon>Trichostrongylus</taxon>
    </lineage>
</organism>
<gene>
    <name evidence="5" type="ORF">GCK32_014790</name>
</gene>
<comment type="caution">
    <text evidence="5">The sequence shown here is derived from an EMBL/GenBank/DDBJ whole genome shotgun (WGS) entry which is preliminary data.</text>
</comment>
<evidence type="ECO:0000313" key="5">
    <source>
        <dbReference type="EMBL" id="KAK5968037.1"/>
    </source>
</evidence>
<dbReference type="EMBL" id="WIXE01021808">
    <property type="protein sequence ID" value="KAK5968037.1"/>
    <property type="molecule type" value="Genomic_DNA"/>
</dbReference>
<feature type="compositionally biased region" description="Polar residues" evidence="2">
    <location>
        <begin position="225"/>
        <end position="235"/>
    </location>
</feature>
<dbReference type="GO" id="GO:0042302">
    <property type="term" value="F:structural constituent of cuticle"/>
    <property type="evidence" value="ECO:0007669"/>
    <property type="project" value="InterPro"/>
</dbReference>
<feature type="region of interest" description="Disordered" evidence="2">
    <location>
        <begin position="224"/>
        <end position="245"/>
    </location>
</feature>
<feature type="compositionally biased region" description="Pro residues" evidence="2">
    <location>
        <begin position="155"/>
        <end position="164"/>
    </location>
</feature>
<dbReference type="InterPro" id="IPR002486">
    <property type="entry name" value="Col_cuticle_N"/>
</dbReference>
<feature type="domain" description="Nematode cuticle collagen N-terminal" evidence="4">
    <location>
        <begin position="39"/>
        <end position="91"/>
    </location>
</feature>
<feature type="transmembrane region" description="Helical" evidence="3">
    <location>
        <begin position="39"/>
        <end position="63"/>
    </location>
</feature>
<dbReference type="SMART" id="SM01088">
    <property type="entry name" value="Col_cuticle_N"/>
    <property type="match status" value="2"/>
</dbReference>
<dbReference type="PANTHER" id="PTHR24637:SF262">
    <property type="entry name" value="CUTICLE COLLAGEN 34-RELATED"/>
    <property type="match status" value="1"/>
</dbReference>
<feature type="compositionally biased region" description="Low complexity" evidence="2">
    <location>
        <begin position="285"/>
        <end position="298"/>
    </location>
</feature>
<feature type="region of interest" description="Disordered" evidence="2">
    <location>
        <begin position="267"/>
        <end position="322"/>
    </location>
</feature>
<feature type="domain" description="Nematode cuticle collagen N-terminal" evidence="4">
    <location>
        <begin position="174"/>
        <end position="217"/>
    </location>
</feature>
<protein>
    <submittedName>
        <fullName evidence="5">BLIstered cuticle</fullName>
    </submittedName>
</protein>
<evidence type="ECO:0000259" key="4">
    <source>
        <dbReference type="SMART" id="SM01088"/>
    </source>
</evidence>
<keyword evidence="3" id="KW-0812">Transmembrane</keyword>
<dbReference type="Proteomes" id="UP001331761">
    <property type="component" value="Unassembled WGS sequence"/>
</dbReference>